<accession>A0AAJ6Z8N5</accession>
<dbReference type="RefSeq" id="XP_013167420.1">
    <property type="nucleotide sequence ID" value="XM_013311966.1"/>
</dbReference>
<comment type="subcellular location">
    <subcellularLocation>
        <location evidence="1">Peroxisome</location>
    </subcellularLocation>
</comment>
<evidence type="ECO:0000256" key="2">
    <source>
        <dbReference type="ARBA" id="ARBA00023140"/>
    </source>
</evidence>
<dbReference type="Pfam" id="PF13193">
    <property type="entry name" value="AMP-binding_C"/>
    <property type="match status" value="1"/>
</dbReference>
<evidence type="ECO:0000259" key="3">
    <source>
        <dbReference type="Pfam" id="PF00501"/>
    </source>
</evidence>
<dbReference type="Pfam" id="PF00501">
    <property type="entry name" value="AMP-binding"/>
    <property type="match status" value="1"/>
</dbReference>
<reference evidence="5" key="1">
    <citation type="submission" date="2025-08" db="UniProtKB">
        <authorList>
            <consortium name="RefSeq"/>
        </authorList>
    </citation>
    <scope>IDENTIFICATION</scope>
</reference>
<dbReference type="InterPro" id="IPR042099">
    <property type="entry name" value="ANL_N_sf"/>
</dbReference>
<dbReference type="AlphaFoldDB" id="A0AAJ6Z8N5"/>
<protein>
    <submittedName>
        <fullName evidence="5">Luciferin 4-monooxygenase-like isoform X1</fullName>
    </submittedName>
</protein>
<organism evidence="5">
    <name type="scientific">Papilio xuthus</name>
    <name type="common">Asian swallowtail butterfly</name>
    <dbReference type="NCBI Taxonomy" id="66420"/>
    <lineage>
        <taxon>Eukaryota</taxon>
        <taxon>Metazoa</taxon>
        <taxon>Ecdysozoa</taxon>
        <taxon>Arthropoda</taxon>
        <taxon>Hexapoda</taxon>
        <taxon>Insecta</taxon>
        <taxon>Pterygota</taxon>
        <taxon>Neoptera</taxon>
        <taxon>Endopterygota</taxon>
        <taxon>Lepidoptera</taxon>
        <taxon>Glossata</taxon>
        <taxon>Ditrysia</taxon>
        <taxon>Papilionoidea</taxon>
        <taxon>Papilionidae</taxon>
        <taxon>Papilioninae</taxon>
        <taxon>Papilio</taxon>
    </lineage>
</organism>
<proteinExistence type="predicted"/>
<feature type="domain" description="AMP-dependent synthetase/ligase" evidence="3">
    <location>
        <begin position="80"/>
        <end position="442"/>
    </location>
</feature>
<evidence type="ECO:0000313" key="5">
    <source>
        <dbReference type="RefSeq" id="XP_013167420.1"/>
    </source>
</evidence>
<evidence type="ECO:0000256" key="1">
    <source>
        <dbReference type="ARBA" id="ARBA00004275"/>
    </source>
</evidence>
<sequence length="585" mass="65369">MGIVYTFLYTKSVLREEPNGYIDREILRRNFYFMIMKYHKHASDAVFWYLNELGSRVVAKTGIPSDRQHLGKLILQSLKDAPDFVMQVDGGTGKSDTFQDALERSVACANAFRAIGLKADDVIVLMAPNHNDLAISAYAALYLGLIVAGVDMTLGIKELEDAFTITSPKVIFCESEKAQDVAEACRNLKLYARIVTFSNGGKYNSFSEFLAKYGNNSSVEEFKAADLDPEKSSCWLLSTSGTTGAPKYATLTHTNIIMGFPNLWIMSSTFPTPVRSALVTSPVQWLSAIFTLILSPILRFTRIQSSLNVTREHAYYLINKYKPTYAIFSPPMATTLTKPEECDKCDFSCFKTLLLGGSAVLQTLLENVKKIATEAEVYVVYGFSEIGSFAFNFVSPPPGSVGRPLAYLQHRLIDPDTQEDILEPNKTGELWVKGPVIFKGYYKNPEATAETFLNDGWIKSGDLFYRDENWNYFFVDRLKMLLKYRNHQISPTEIESVIIKHPGVLDVAVTGIPDNDCGDLAVACVVPQANCTVTAQEIKDLVKESLTDMKQLRGGVIFMKQLPLTSTSKVNRAVLKKIVRDMKRE</sequence>
<dbReference type="Gene3D" id="3.30.300.30">
    <property type="match status" value="1"/>
</dbReference>
<dbReference type="KEGG" id="pxu:106117596"/>
<keyword evidence="2" id="KW-0576">Peroxisome</keyword>
<dbReference type="PANTHER" id="PTHR24096:SF353">
    <property type="entry name" value="GH16244P-RELATED"/>
    <property type="match status" value="1"/>
</dbReference>
<dbReference type="SUPFAM" id="SSF56801">
    <property type="entry name" value="Acetyl-CoA synthetase-like"/>
    <property type="match status" value="1"/>
</dbReference>
<name>A0AAJ6Z8N5_PAPXU</name>
<feature type="domain" description="AMP-binding enzyme C-terminal" evidence="4">
    <location>
        <begin position="493"/>
        <end position="569"/>
    </location>
</feature>
<dbReference type="GO" id="GO:0046949">
    <property type="term" value="P:fatty-acyl-CoA biosynthetic process"/>
    <property type="evidence" value="ECO:0007669"/>
    <property type="project" value="TreeGrafter"/>
</dbReference>
<dbReference type="InterPro" id="IPR025110">
    <property type="entry name" value="AMP-bd_C"/>
</dbReference>
<dbReference type="GO" id="GO:0005777">
    <property type="term" value="C:peroxisome"/>
    <property type="evidence" value="ECO:0007669"/>
    <property type="project" value="UniProtKB-SubCell"/>
</dbReference>
<dbReference type="PANTHER" id="PTHR24096">
    <property type="entry name" value="LONG-CHAIN-FATTY-ACID--COA LIGASE"/>
    <property type="match status" value="1"/>
</dbReference>
<dbReference type="InterPro" id="IPR000873">
    <property type="entry name" value="AMP-dep_synth/lig_dom"/>
</dbReference>
<dbReference type="GO" id="GO:0004467">
    <property type="term" value="F:long-chain fatty acid-CoA ligase activity"/>
    <property type="evidence" value="ECO:0007669"/>
    <property type="project" value="TreeGrafter"/>
</dbReference>
<dbReference type="InterPro" id="IPR045851">
    <property type="entry name" value="AMP-bd_C_sf"/>
</dbReference>
<dbReference type="Proteomes" id="UP000694872">
    <property type="component" value="Unplaced"/>
</dbReference>
<dbReference type="Gene3D" id="3.40.50.12780">
    <property type="entry name" value="N-terminal domain of ligase-like"/>
    <property type="match status" value="1"/>
</dbReference>
<dbReference type="GeneID" id="106117596"/>
<evidence type="ECO:0000259" key="4">
    <source>
        <dbReference type="Pfam" id="PF13193"/>
    </source>
</evidence>
<gene>
    <name evidence="5" type="primary">LOC106117596</name>
</gene>